<dbReference type="Proteomes" id="UP000195570">
    <property type="component" value="Unassembled WGS sequence"/>
</dbReference>
<proteinExistence type="predicted"/>
<dbReference type="GO" id="GO:0031514">
    <property type="term" value="C:motile cilium"/>
    <property type="evidence" value="ECO:0007669"/>
    <property type="project" value="InterPro"/>
</dbReference>
<dbReference type="VEuPathDB" id="TriTrypDB:TEOVI_000717200"/>
<comment type="caution">
    <text evidence="2">The sequence shown here is derived from an EMBL/GenBank/DDBJ whole genome shotgun (WGS) entry which is preliminary data.</text>
</comment>
<name>A0A1G4I3K0_TRYEQ</name>
<keyword evidence="1" id="KW-0175">Coiled coil</keyword>
<dbReference type="EMBL" id="CZPT02000526">
    <property type="protein sequence ID" value="SCU66285.1"/>
    <property type="molecule type" value="Genomic_DNA"/>
</dbReference>
<protein>
    <submittedName>
        <fullName evidence="2">Par1</fullName>
    </submittedName>
</protein>
<dbReference type="RefSeq" id="XP_067077745.1">
    <property type="nucleotide sequence ID" value="XM_067221644.1"/>
</dbReference>
<organism evidence="2 3">
    <name type="scientific">Trypanosoma equiperdum</name>
    <dbReference type="NCBI Taxonomy" id="5694"/>
    <lineage>
        <taxon>Eukaryota</taxon>
        <taxon>Discoba</taxon>
        <taxon>Euglenozoa</taxon>
        <taxon>Kinetoplastea</taxon>
        <taxon>Metakinetoplastina</taxon>
        <taxon>Trypanosomatida</taxon>
        <taxon>Trypanosomatidae</taxon>
        <taxon>Trypanosoma</taxon>
    </lineage>
</organism>
<keyword evidence="3" id="KW-1185">Reference proteome</keyword>
<accession>A0A1G4I3K0</accession>
<dbReference type="PANTHER" id="PTHR34732">
    <property type="entry name" value="69 KDA PARAFLAGELLAR ROD PROTEIN-RELATED"/>
    <property type="match status" value="1"/>
</dbReference>
<evidence type="ECO:0000256" key="1">
    <source>
        <dbReference type="SAM" id="Coils"/>
    </source>
</evidence>
<dbReference type="Pfam" id="PF05149">
    <property type="entry name" value="Flagellar_rod"/>
    <property type="match status" value="1"/>
</dbReference>
<feature type="coiled-coil region" evidence="1">
    <location>
        <begin position="319"/>
        <end position="359"/>
    </location>
</feature>
<evidence type="ECO:0000313" key="2">
    <source>
        <dbReference type="EMBL" id="SCU66285.1"/>
    </source>
</evidence>
<dbReference type="InterPro" id="IPR053120">
    <property type="entry name" value="PFR_Component"/>
</dbReference>
<feature type="coiled-coil region" evidence="1">
    <location>
        <begin position="466"/>
        <end position="493"/>
    </location>
</feature>
<dbReference type="PANTHER" id="PTHR34732:SF4">
    <property type="entry name" value="ROD COMPONENT, PUTATIVE-RELATED"/>
    <property type="match status" value="1"/>
</dbReference>
<gene>
    <name evidence="2" type="ORF">TEOVI_000717200</name>
</gene>
<dbReference type="AlphaFoldDB" id="A0A1G4I3K0"/>
<sequence>MIEVQLNSFNLLPPEYPRRLVQEEENHRAVAALIELAETAIATAENYSGYVDSRLLPLSSRGFDLRSAASEMCERYKHEAPCGWTEEKVMRFCEQEVTREKIAELLSRQPLDVVAVESILSTLRDSTVEFPRGRFLLLRENLNILKPHQPRDIIRDLSELCGALYEIQFVDLLGKMREELAEFDPPLDAAKKKVQDAIEAHKRAVVGGDVLEVERTHRQLIAARYELVEVCAQRLKAFLSQNLENQEKGFIAELQALERDSLEALQQFTDYHSNQRDVIQEDIKKCSDKLLQEGATHEKCLEEYKVKEREMKDNLYAVISAKQKLVEEIQRKAAELVQLTAKQREIVDEQIKAKKEEERRITTYNEFANMGTQQKQRLLKCLEYCERVLSVVPGIKSYVGEMVKRLPWQKLRDARNEVNDTEAEGFMEAYDPFVECCGELTVKKMHRHDTLSRQSRLVEHNRNSSMESLDPNMNNYRAELEELIEQMKGVTGVINALNATQDAGEQLFLSVEKAILEKYERAATPFVHPLQVHGVKSVEERDRFVNRSMQYVEDEERKVLEKKSVLERMRRAVEGEETAVELAIRDIPVGRA</sequence>
<evidence type="ECO:0000313" key="3">
    <source>
        <dbReference type="Proteomes" id="UP000195570"/>
    </source>
</evidence>
<reference evidence="2" key="1">
    <citation type="submission" date="2016-09" db="EMBL/GenBank/DDBJ databases">
        <authorList>
            <person name="Hebert L."/>
            <person name="Moumen B."/>
        </authorList>
    </citation>
    <scope>NUCLEOTIDE SEQUENCE [LARGE SCALE GENOMIC DNA]</scope>
    <source>
        <strain evidence="2">OVI</strain>
    </source>
</reference>
<dbReference type="InterPro" id="IPR007824">
    <property type="entry name" value="Flagellar_rod"/>
</dbReference>
<dbReference type="GO" id="GO:0005516">
    <property type="term" value="F:calmodulin binding"/>
    <property type="evidence" value="ECO:0007669"/>
    <property type="project" value="InterPro"/>
</dbReference>
<dbReference type="GeneID" id="92381106"/>